<evidence type="ECO:0000313" key="1">
    <source>
        <dbReference type="EMBL" id="KAA8563911.1"/>
    </source>
</evidence>
<dbReference type="EMBL" id="VICG01000016">
    <property type="protein sequence ID" value="KAA8563911.1"/>
    <property type="molecule type" value="Genomic_DNA"/>
</dbReference>
<protein>
    <submittedName>
        <fullName evidence="1">Uncharacterized protein</fullName>
    </submittedName>
</protein>
<reference evidence="1 2" key="1">
    <citation type="submission" date="2019-06" db="EMBL/GenBank/DDBJ databases">
        <title>Genome Sequence of the Brown Rot Fungal Pathogen Monilinia fructicola.</title>
        <authorList>
            <person name="De Miccolis Angelini R.M."/>
            <person name="Landi L."/>
            <person name="Abate D."/>
            <person name="Pollastro S."/>
            <person name="Romanazzi G."/>
            <person name="Faretra F."/>
        </authorList>
    </citation>
    <scope>NUCLEOTIDE SEQUENCE [LARGE SCALE GENOMIC DNA]</scope>
    <source>
        <strain evidence="1 2">Mfrc123</strain>
    </source>
</reference>
<sequence length="85" mass="9120">MRISAGDEALPRSSSLTCVGARRVYQVLIVEGFIRGEIAPSGNSMATGRELRGCDALLLGRGWICIVRIRGVDSRSCYLYAAVAS</sequence>
<proteinExistence type="predicted"/>
<evidence type="ECO:0000313" key="2">
    <source>
        <dbReference type="Proteomes" id="UP000322873"/>
    </source>
</evidence>
<comment type="caution">
    <text evidence="1">The sequence shown here is derived from an EMBL/GenBank/DDBJ whole genome shotgun (WGS) entry which is preliminary data.</text>
</comment>
<organism evidence="1 2">
    <name type="scientific">Monilinia fructicola</name>
    <name type="common">Brown rot fungus</name>
    <name type="synonym">Ciboria fructicola</name>
    <dbReference type="NCBI Taxonomy" id="38448"/>
    <lineage>
        <taxon>Eukaryota</taxon>
        <taxon>Fungi</taxon>
        <taxon>Dikarya</taxon>
        <taxon>Ascomycota</taxon>
        <taxon>Pezizomycotina</taxon>
        <taxon>Leotiomycetes</taxon>
        <taxon>Helotiales</taxon>
        <taxon>Sclerotiniaceae</taxon>
        <taxon>Monilinia</taxon>
    </lineage>
</organism>
<dbReference type="Proteomes" id="UP000322873">
    <property type="component" value="Unassembled WGS sequence"/>
</dbReference>
<dbReference type="AlphaFoldDB" id="A0A5M9J4S0"/>
<accession>A0A5M9J4S0</accession>
<keyword evidence="2" id="KW-1185">Reference proteome</keyword>
<name>A0A5M9J4S0_MONFR</name>
<gene>
    <name evidence="1" type="ORF">EYC84_011920</name>
</gene>